<feature type="region of interest" description="Disordered" evidence="1">
    <location>
        <begin position="166"/>
        <end position="192"/>
    </location>
</feature>
<feature type="compositionally biased region" description="Low complexity" evidence="1">
    <location>
        <begin position="170"/>
        <end position="183"/>
    </location>
</feature>
<dbReference type="Proteomes" id="UP000772434">
    <property type="component" value="Unassembled WGS sequence"/>
</dbReference>
<keyword evidence="3" id="KW-1185">Reference proteome</keyword>
<dbReference type="EMBL" id="JADNRY010000036">
    <property type="protein sequence ID" value="KAF9070974.1"/>
    <property type="molecule type" value="Genomic_DNA"/>
</dbReference>
<accession>A0A9P5PXC0</accession>
<organism evidence="2 3">
    <name type="scientific">Rhodocollybia butyracea</name>
    <dbReference type="NCBI Taxonomy" id="206335"/>
    <lineage>
        <taxon>Eukaryota</taxon>
        <taxon>Fungi</taxon>
        <taxon>Dikarya</taxon>
        <taxon>Basidiomycota</taxon>
        <taxon>Agaricomycotina</taxon>
        <taxon>Agaricomycetes</taxon>
        <taxon>Agaricomycetidae</taxon>
        <taxon>Agaricales</taxon>
        <taxon>Marasmiineae</taxon>
        <taxon>Omphalotaceae</taxon>
        <taxon>Rhodocollybia</taxon>
    </lineage>
</organism>
<protein>
    <submittedName>
        <fullName evidence="2">Uncharacterized protein</fullName>
    </submittedName>
</protein>
<gene>
    <name evidence="2" type="ORF">BDP27DRAFT_1362205</name>
</gene>
<dbReference type="AlphaFoldDB" id="A0A9P5PXC0"/>
<name>A0A9P5PXC0_9AGAR</name>
<proteinExistence type="predicted"/>
<sequence>MSVLSLWRSDTESEVSSVSSFTSSPRSSLFVSLLGTKQTESSSNVNVRPTCRPSTYDDPAGLKGGRVTGFYNVYIGALPGCYKVCGSREVSNRQHYIQYTTEADAVVAWREYCGAHHHHGVGFVHDTPFTITSSTTLSHSSSRENTRTPCSSPKKISAAELGIDPNELVTPSSTVTPHTSPKTNARLPDLGTPSVTIRKEKKTGKAPSWVFPTQTIEEPTTSEANASIAGGVVKDVQSLSGRMWWAAHTESFNAILQSADAEVLFQEAGVLGENIIFRQVSSIRPTSGPRPRGGRIKRGKNPLANLRLQDFGIVNEPTPVITTESLASGISRHATRKTFPTAPISGRAHAPEQFIEKDSAEDGWEDIGGGEEVNTTRPKRGKGNRYQKSDFLLLSWMKKQDAVLRAVMLYGLLLEEDCLCFVLCTRAQGEAFRLYPDPRRLREYGGGE</sequence>
<feature type="region of interest" description="Disordered" evidence="1">
    <location>
        <begin position="134"/>
        <end position="153"/>
    </location>
</feature>
<reference evidence="2" key="1">
    <citation type="submission" date="2020-11" db="EMBL/GenBank/DDBJ databases">
        <authorList>
            <consortium name="DOE Joint Genome Institute"/>
            <person name="Ahrendt S."/>
            <person name="Riley R."/>
            <person name="Andreopoulos W."/>
            <person name="Labutti K."/>
            <person name="Pangilinan J."/>
            <person name="Ruiz-Duenas F.J."/>
            <person name="Barrasa J.M."/>
            <person name="Sanchez-Garcia M."/>
            <person name="Camarero S."/>
            <person name="Miyauchi S."/>
            <person name="Serrano A."/>
            <person name="Linde D."/>
            <person name="Babiker R."/>
            <person name="Drula E."/>
            <person name="Ayuso-Fernandez I."/>
            <person name="Pacheco R."/>
            <person name="Padilla G."/>
            <person name="Ferreira P."/>
            <person name="Barriuso J."/>
            <person name="Kellner H."/>
            <person name="Castanera R."/>
            <person name="Alfaro M."/>
            <person name="Ramirez L."/>
            <person name="Pisabarro A.G."/>
            <person name="Kuo A."/>
            <person name="Tritt A."/>
            <person name="Lipzen A."/>
            <person name="He G."/>
            <person name="Yan M."/>
            <person name="Ng V."/>
            <person name="Cullen D."/>
            <person name="Martin F."/>
            <person name="Rosso M.-N."/>
            <person name="Henrissat B."/>
            <person name="Hibbett D."/>
            <person name="Martinez A.T."/>
            <person name="Grigoriev I.V."/>
        </authorList>
    </citation>
    <scope>NUCLEOTIDE SEQUENCE</scope>
    <source>
        <strain evidence="2">AH 40177</strain>
    </source>
</reference>
<evidence type="ECO:0000313" key="3">
    <source>
        <dbReference type="Proteomes" id="UP000772434"/>
    </source>
</evidence>
<evidence type="ECO:0000256" key="1">
    <source>
        <dbReference type="SAM" id="MobiDB-lite"/>
    </source>
</evidence>
<comment type="caution">
    <text evidence="2">The sequence shown here is derived from an EMBL/GenBank/DDBJ whole genome shotgun (WGS) entry which is preliminary data.</text>
</comment>
<evidence type="ECO:0000313" key="2">
    <source>
        <dbReference type="EMBL" id="KAF9070974.1"/>
    </source>
</evidence>